<organism evidence="1 2">
    <name type="scientific">Candidatus Nitrosocaldus cavascurensis</name>
    <dbReference type="NCBI Taxonomy" id="2058097"/>
    <lineage>
        <taxon>Archaea</taxon>
        <taxon>Nitrososphaerota</taxon>
        <taxon>Nitrososphaeria</taxon>
        <taxon>Candidatus Nitrosocaldales</taxon>
        <taxon>Candidatus Nitrosocaldaceae</taxon>
        <taxon>Candidatus Nitrosocaldus</taxon>
    </lineage>
</organism>
<accession>A0A2K5ATI0</accession>
<dbReference type="PANTHER" id="PTHR41930:SF1">
    <property type="entry name" value="DEPHOSPHO-COA KINASE"/>
    <property type="match status" value="1"/>
</dbReference>
<evidence type="ECO:0000313" key="2">
    <source>
        <dbReference type="Proteomes" id="UP000236248"/>
    </source>
</evidence>
<gene>
    <name evidence="1" type="ORF">NCAV_1751</name>
</gene>
<evidence type="ECO:0008006" key="3">
    <source>
        <dbReference type="Google" id="ProtNLM"/>
    </source>
</evidence>
<dbReference type="KEGG" id="ncv:NCAV_1751"/>
<protein>
    <recommendedName>
        <fullName evidence="3">Dephospho-CoA kinase</fullName>
    </recommendedName>
</protein>
<dbReference type="PANTHER" id="PTHR41930">
    <property type="entry name" value="UPF0200 PROTEIN MJ1399"/>
    <property type="match status" value="1"/>
</dbReference>
<dbReference type="InterPro" id="IPR027417">
    <property type="entry name" value="P-loop_NTPase"/>
</dbReference>
<proteinExistence type="predicted"/>
<dbReference type="Proteomes" id="UP000236248">
    <property type="component" value="Chromosome NCAV"/>
</dbReference>
<dbReference type="EMBL" id="LT981265">
    <property type="protein sequence ID" value="SPC34914.1"/>
    <property type="molecule type" value="Genomic_DNA"/>
</dbReference>
<reference evidence="2" key="1">
    <citation type="submission" date="2018-01" db="EMBL/GenBank/DDBJ databases">
        <authorList>
            <person name="Kerou L M."/>
        </authorList>
    </citation>
    <scope>NUCLEOTIDE SEQUENCE [LARGE SCALE GENOMIC DNA]</scope>
    <source>
        <strain evidence="2">SCU2</strain>
    </source>
</reference>
<dbReference type="SUPFAM" id="SSF52540">
    <property type="entry name" value="P-loop containing nucleoside triphosphate hydrolases"/>
    <property type="match status" value="1"/>
</dbReference>
<dbReference type="Gene3D" id="3.40.50.300">
    <property type="entry name" value="P-loop containing nucleotide triphosphate hydrolases"/>
    <property type="match status" value="1"/>
</dbReference>
<name>A0A2K5ATI0_9ARCH</name>
<dbReference type="Pfam" id="PF13207">
    <property type="entry name" value="AAA_17"/>
    <property type="match status" value="1"/>
</dbReference>
<dbReference type="AlphaFoldDB" id="A0A2K5ATI0"/>
<evidence type="ECO:0000313" key="1">
    <source>
        <dbReference type="EMBL" id="SPC34914.1"/>
    </source>
</evidence>
<sequence>MVLKKKKDRPLIVCITGLPGSGKTTVADALKGIGFTVISMGDVVRRETEKRGLELTDANLGRIMLELRSVHGPDAIAMLVGEDIRRLSADEESKGSEERGKGNGKGNCYFAIDGLRSIREAERLKEYGVVKVLAVHASRERRFNFLLKRGRSDAPSDIKEFYARDKREIDVGIAEAIALSDAIVSNDTTKDELVKHAIGVVQRWVEEYSRDDNQSFD</sequence>
<keyword evidence="2" id="KW-1185">Reference proteome</keyword>